<dbReference type="Gramene" id="PNW87896">
    <property type="protein sequence ID" value="PNW87896"/>
    <property type="gene ID" value="CHLRE_01g006352v5"/>
</dbReference>
<reference evidence="3" key="2">
    <citation type="submission" date="2017-07" db="EMBL/GenBank/DDBJ databases">
        <title>WGS assembly of Chlamydomonas reinhardtii.</title>
        <authorList>
            <consortium name="Chlamydomonas Annotation Team"/>
            <consortium name="JGI Annotation Team"/>
            <person name="Merchant S.S."/>
            <person name="Prochnik S.E."/>
            <person name="Vallon O."/>
            <person name="Harris E.H."/>
            <person name="Karpowicz S.J."/>
            <person name="Witman G.B."/>
            <person name="Terry A."/>
            <person name="Salamov A."/>
            <person name="Fritz-Laylin L.K."/>
            <person name="Marechal-Drouard L."/>
            <person name="Marshall W.F."/>
            <person name="Qu L.H."/>
            <person name="Nelson D.R."/>
            <person name="Sanderfoot A.A."/>
            <person name="Spalding M.H."/>
            <person name="Kapitonov V.V."/>
            <person name="Ren Q."/>
            <person name="Ferris P."/>
            <person name="Lindquist E."/>
            <person name="Shapiro H."/>
            <person name="Lucas S.M."/>
            <person name="Grimwood J."/>
            <person name="Schmutz J."/>
            <person name="Grigoriev I.V."/>
            <person name="Rokhsar D.S."/>
        </authorList>
    </citation>
    <scope>NUCLEOTIDE SEQUENCE</scope>
    <source>
        <strain evidence="3">CC-503 cw92 mt+</strain>
    </source>
</reference>
<gene>
    <name evidence="3" type="ORF">CHLRE_01g006352v5</name>
    <name evidence="2" type="ORF">CHLRE_30g758297v5</name>
</gene>
<evidence type="ECO:0000313" key="2">
    <source>
        <dbReference type="EMBL" id="PNW69646.1"/>
    </source>
</evidence>
<dbReference type="Proteomes" id="UP000006906">
    <property type="component" value="Chromosome 1"/>
</dbReference>
<reference evidence="3 4" key="1">
    <citation type="journal article" date="2007" name="Science">
        <title>The Chlamydomonas genome reveals the evolution of key animal and plant functions.</title>
        <authorList>
            <person name="Merchant S.S."/>
            <person name="Prochnik S.E."/>
            <person name="Vallon O."/>
            <person name="Harris E.H."/>
            <person name="Karpowicz S.J."/>
            <person name="Witman G.B."/>
            <person name="Terry A."/>
            <person name="Salamov A."/>
            <person name="Fritz-Laylin L.K."/>
            <person name="Marechal-Drouard L."/>
            <person name="Marshall W.F."/>
            <person name="Qu L.H."/>
            <person name="Nelson D.R."/>
            <person name="Sanderfoot A.A."/>
            <person name="Spalding M.H."/>
            <person name="Kapitonov V.V."/>
            <person name="Ren Q."/>
            <person name="Ferris P."/>
            <person name="Lindquist E."/>
            <person name="Shapiro H."/>
            <person name="Lucas S.M."/>
            <person name="Grimwood J."/>
            <person name="Schmutz J."/>
            <person name="Cardol P."/>
            <person name="Cerutti H."/>
            <person name="Chanfreau G."/>
            <person name="Chen C.L."/>
            <person name="Cognat V."/>
            <person name="Croft M.T."/>
            <person name="Dent R."/>
            <person name="Dutcher S."/>
            <person name="Fernandez E."/>
            <person name="Fukuzawa H."/>
            <person name="Gonzalez-Ballester D."/>
            <person name="Gonzalez-Halphen D."/>
            <person name="Hallmann A."/>
            <person name="Hanikenne M."/>
            <person name="Hippler M."/>
            <person name="Inwood W."/>
            <person name="Jabbari K."/>
            <person name="Kalanon M."/>
            <person name="Kuras R."/>
            <person name="Lefebvre P.A."/>
            <person name="Lemaire S.D."/>
            <person name="Lobanov A.V."/>
            <person name="Lohr M."/>
            <person name="Manuell A."/>
            <person name="Meier I."/>
            <person name="Mets L."/>
            <person name="Mittag M."/>
            <person name="Mittelmeier T."/>
            <person name="Moroney J.V."/>
            <person name="Moseley J."/>
            <person name="Napoli C."/>
            <person name="Nedelcu A.M."/>
            <person name="Niyogi K."/>
            <person name="Novoselov S.V."/>
            <person name="Paulsen I.T."/>
            <person name="Pazour G."/>
            <person name="Purton S."/>
            <person name="Ral J.P."/>
            <person name="Riano-Pachon D.M."/>
            <person name="Riekhof W."/>
            <person name="Rymarquis L."/>
            <person name="Schroda M."/>
            <person name="Stern D."/>
            <person name="Umen J."/>
            <person name="Willows R."/>
            <person name="Wilson N."/>
            <person name="Zimmer S.L."/>
            <person name="Allmer J."/>
            <person name="Balk J."/>
            <person name="Bisova K."/>
            <person name="Chen C.J."/>
            <person name="Elias M."/>
            <person name="Gendler K."/>
            <person name="Hauser C."/>
            <person name="Lamb M.R."/>
            <person name="Ledford H."/>
            <person name="Long J.C."/>
            <person name="Minagawa J."/>
            <person name="Page M.D."/>
            <person name="Pan J."/>
            <person name="Pootakham W."/>
            <person name="Roje S."/>
            <person name="Rose A."/>
            <person name="Stahlberg E."/>
            <person name="Terauchi A.M."/>
            <person name="Yang P."/>
            <person name="Ball S."/>
            <person name="Bowler C."/>
            <person name="Dieckmann C.L."/>
            <person name="Gladyshev V.N."/>
            <person name="Green P."/>
            <person name="Jorgensen R."/>
            <person name="Mayfield S."/>
            <person name="Mueller-Roeber B."/>
            <person name="Rajamani S."/>
            <person name="Sayre R.T."/>
            <person name="Brokstein P."/>
            <person name="Dubchak I."/>
            <person name="Goodstein D."/>
            <person name="Hornick L."/>
            <person name="Huang Y.W."/>
            <person name="Jhaveri J."/>
            <person name="Luo Y."/>
            <person name="Martinez D."/>
            <person name="Ngau W.C."/>
            <person name="Otillar B."/>
            <person name="Poliakov A."/>
            <person name="Porter A."/>
            <person name="Szajkowski L."/>
            <person name="Werner G."/>
            <person name="Zhou K."/>
            <person name="Grigoriev I.V."/>
            <person name="Rokhsar D.S."/>
            <person name="Grossman A.R."/>
        </authorList>
    </citation>
    <scope>NUCLEOTIDE SEQUENCE [LARGE SCALE GENOMIC DNA]</scope>
    <source>
        <strain evidence="4">CC-503</strain>
        <strain evidence="3">CC-503 cw92 mt+</strain>
    </source>
</reference>
<evidence type="ECO:0000256" key="1">
    <source>
        <dbReference type="SAM" id="MobiDB-lite"/>
    </source>
</evidence>
<evidence type="ECO:0000313" key="4">
    <source>
        <dbReference type="Proteomes" id="UP000006906"/>
    </source>
</evidence>
<dbReference type="RefSeq" id="XP_042928114.1">
    <property type="nucleotide sequence ID" value="XM_043058199.1"/>
</dbReference>
<feature type="region of interest" description="Disordered" evidence="1">
    <location>
        <begin position="1"/>
        <end position="21"/>
    </location>
</feature>
<protein>
    <submittedName>
        <fullName evidence="3">Uncharacterized protein</fullName>
    </submittedName>
</protein>
<organism evidence="3 4">
    <name type="scientific">Chlamydomonas reinhardtii</name>
    <name type="common">Chlamydomonas smithii</name>
    <dbReference type="NCBI Taxonomy" id="3055"/>
    <lineage>
        <taxon>Eukaryota</taxon>
        <taxon>Viridiplantae</taxon>
        <taxon>Chlorophyta</taxon>
        <taxon>core chlorophytes</taxon>
        <taxon>Chlorophyceae</taxon>
        <taxon>CS clade</taxon>
        <taxon>Chlamydomonadales</taxon>
        <taxon>Chlamydomonadaceae</taxon>
        <taxon>Chlamydomonas</taxon>
    </lineage>
</organism>
<dbReference type="EMBL" id="KZ454957">
    <property type="protein sequence ID" value="PNW69646.1"/>
    <property type="molecule type" value="Genomic_DNA"/>
</dbReference>
<sequence length="55" mass="5751">MFWGTSVPSPGSIPAVPGESSSPFVQVASRRQSGLRTTARTVAEGRDVWCCGAVL</sequence>
<evidence type="ECO:0000313" key="3">
    <source>
        <dbReference type="EMBL" id="PNW87896.1"/>
    </source>
</evidence>
<accession>A0A2K3E550</accession>
<proteinExistence type="predicted"/>
<dbReference type="KEGG" id="cre:CHLRE_01g006352v5"/>
<dbReference type="GeneID" id="66051932"/>
<dbReference type="AlphaFoldDB" id="A0A2K3E550"/>
<name>A0A2K3E550_CHLRE</name>
<dbReference type="EMBL" id="CM008962">
    <property type="protein sequence ID" value="PNW87896.1"/>
    <property type="molecule type" value="Genomic_DNA"/>
</dbReference>
<dbReference type="Gramene" id="PNW69646">
    <property type="protein sequence ID" value="PNW69646"/>
    <property type="gene ID" value="CHLRE_30g758297v5"/>
</dbReference>
<keyword evidence="4" id="KW-1185">Reference proteome</keyword>